<dbReference type="InterPro" id="IPR057061">
    <property type="entry name" value="PLCG_EF-hand_2"/>
</dbReference>
<dbReference type="PANTHER" id="PTHR10336">
    <property type="entry name" value="PHOSPHOINOSITIDE-SPECIFIC PHOSPHOLIPASE C FAMILY PROTEIN"/>
    <property type="match status" value="1"/>
</dbReference>
<feature type="domain" description="PH" evidence="17">
    <location>
        <begin position="1"/>
        <end position="130"/>
    </location>
</feature>
<dbReference type="OrthoDB" id="269822at2759"/>
<dbReference type="Pfam" id="PF00017">
    <property type="entry name" value="SH2"/>
    <property type="match status" value="2"/>
</dbReference>
<dbReference type="PROSITE" id="PS50222">
    <property type="entry name" value="EF_HAND_2"/>
    <property type="match status" value="1"/>
</dbReference>
<dbReference type="CDD" id="cd10341">
    <property type="entry name" value="SH2_N-SH2_PLC_gamma_like"/>
    <property type="match status" value="1"/>
</dbReference>
<dbReference type="Pfam" id="PF00388">
    <property type="entry name" value="PI-PLC-X"/>
    <property type="match status" value="1"/>
</dbReference>
<accession>A0A6J1SEG8</accession>
<keyword evidence="8 11" id="KW-0443">Lipid metabolism</keyword>
<dbReference type="PROSITE" id="PS50007">
    <property type="entry name" value="PIPLC_X_DOMAIN"/>
    <property type="match status" value="1"/>
</dbReference>
<dbReference type="InterPro" id="IPR016279">
    <property type="entry name" value="PLC-gamma"/>
</dbReference>
<dbReference type="PROSITE" id="PS50002">
    <property type="entry name" value="SH3"/>
    <property type="match status" value="1"/>
</dbReference>
<evidence type="ECO:0000259" key="20">
    <source>
        <dbReference type="PROSITE" id="PS50222"/>
    </source>
</evidence>
<dbReference type="Gene3D" id="3.20.20.190">
    <property type="entry name" value="Phosphatidylinositol (PI) phosphodiesterase"/>
    <property type="match status" value="2"/>
</dbReference>
<evidence type="ECO:0000313" key="22">
    <source>
        <dbReference type="RefSeq" id="XP_026279093.1"/>
    </source>
</evidence>
<evidence type="ECO:0000256" key="10">
    <source>
        <dbReference type="ARBA" id="ARBA00023674"/>
    </source>
</evidence>
<dbReference type="Gene3D" id="2.30.30.40">
    <property type="entry name" value="SH3 Domains"/>
    <property type="match status" value="1"/>
</dbReference>
<dbReference type="CDD" id="cd11825">
    <property type="entry name" value="SH3_PLCgamma"/>
    <property type="match status" value="1"/>
</dbReference>
<dbReference type="SMART" id="SM00239">
    <property type="entry name" value="C2"/>
    <property type="match status" value="1"/>
</dbReference>
<dbReference type="InterPro" id="IPR002048">
    <property type="entry name" value="EF_hand_dom"/>
</dbReference>
<evidence type="ECO:0000256" key="13">
    <source>
        <dbReference type="PROSITE-ProRule" id="PRU00192"/>
    </source>
</evidence>
<evidence type="ECO:0000256" key="4">
    <source>
        <dbReference type="ARBA" id="ARBA00022801"/>
    </source>
</evidence>
<dbReference type="Proteomes" id="UP000504606">
    <property type="component" value="Unplaced"/>
</dbReference>
<dbReference type="PRINTS" id="PR00390">
    <property type="entry name" value="PHPHLIPASEC"/>
</dbReference>
<evidence type="ECO:0000256" key="9">
    <source>
        <dbReference type="ARBA" id="ARBA00023224"/>
    </source>
</evidence>
<dbReference type="Pfam" id="PF00387">
    <property type="entry name" value="PI-PLC-Y"/>
    <property type="match status" value="1"/>
</dbReference>
<dbReference type="GeneID" id="113206987"/>
<organism evidence="21 22">
    <name type="scientific">Frankliniella occidentalis</name>
    <name type="common">Western flower thrips</name>
    <name type="synonym">Euthrips occidentalis</name>
    <dbReference type="NCBI Taxonomy" id="133901"/>
    <lineage>
        <taxon>Eukaryota</taxon>
        <taxon>Metazoa</taxon>
        <taxon>Ecdysozoa</taxon>
        <taxon>Arthropoda</taxon>
        <taxon>Hexapoda</taxon>
        <taxon>Insecta</taxon>
        <taxon>Pterygota</taxon>
        <taxon>Neoptera</taxon>
        <taxon>Paraneoptera</taxon>
        <taxon>Thysanoptera</taxon>
        <taxon>Terebrantia</taxon>
        <taxon>Thripoidea</taxon>
        <taxon>Thripidae</taxon>
        <taxon>Frankliniella</taxon>
    </lineage>
</organism>
<dbReference type="GO" id="GO:0048015">
    <property type="term" value="P:phosphatidylinositol-mediated signaling"/>
    <property type="evidence" value="ECO:0007669"/>
    <property type="project" value="TreeGrafter"/>
</dbReference>
<feature type="domain" description="SH2" evidence="15">
    <location>
        <begin position="554"/>
        <end position="655"/>
    </location>
</feature>
<dbReference type="PRINTS" id="PR00452">
    <property type="entry name" value="SH3DOMAIN"/>
</dbReference>
<keyword evidence="7 12" id="KW-0727">SH2 domain</keyword>
<feature type="region of interest" description="Disordered" evidence="14">
    <location>
        <begin position="503"/>
        <end position="543"/>
    </location>
</feature>
<keyword evidence="9 11" id="KW-0807">Transducer</keyword>
<dbReference type="Gene3D" id="2.30.29.30">
    <property type="entry name" value="Pleckstrin-homology domain (PH domain)/Phosphotyrosine-binding domain (PTB)"/>
    <property type="match status" value="1"/>
</dbReference>
<feature type="domain" description="PI-PLC Y-box" evidence="19">
    <location>
        <begin position="943"/>
        <end position="1060"/>
    </location>
</feature>
<dbReference type="PRINTS" id="PR00401">
    <property type="entry name" value="SH2DOMAIN"/>
</dbReference>
<evidence type="ECO:0000256" key="5">
    <source>
        <dbReference type="ARBA" id="ARBA00022837"/>
    </source>
</evidence>
<keyword evidence="2 13" id="KW-0728">SH3 domain</keyword>
<dbReference type="GO" id="GO:0048468">
    <property type="term" value="P:cell development"/>
    <property type="evidence" value="ECO:0007669"/>
    <property type="project" value="UniProtKB-ARBA"/>
</dbReference>
<feature type="domain" description="SH2" evidence="15">
    <location>
        <begin position="666"/>
        <end position="753"/>
    </location>
</feature>
<dbReference type="AlphaFoldDB" id="A0A6J1SEG8"/>
<name>A0A6J1SEG8_FRAOC</name>
<comment type="function">
    <text evidence="11">Mediates the production of the second messenger molecules diacylglycerol (DAG) and inositol 1,4,5-trisphosphate (IP3). Plays an important role in the regulation of intracellular signaling cascades.</text>
</comment>
<dbReference type="CDD" id="cd16201">
    <property type="entry name" value="EFh_PI-PLCgamma"/>
    <property type="match status" value="1"/>
</dbReference>
<feature type="domain" description="SH3" evidence="16">
    <location>
        <begin position="786"/>
        <end position="846"/>
    </location>
</feature>
<evidence type="ECO:0000256" key="2">
    <source>
        <dbReference type="ARBA" id="ARBA00022443"/>
    </source>
</evidence>
<dbReference type="PANTHER" id="PTHR10336:SF159">
    <property type="entry name" value="1-PHOSPHATIDYLINOSITOL 4,5-BISPHOSPHATE PHOSPHODIESTERASE GAMMA"/>
    <property type="match status" value="1"/>
</dbReference>
<dbReference type="SMART" id="SM00148">
    <property type="entry name" value="PLCXc"/>
    <property type="match status" value="1"/>
</dbReference>
<feature type="domain" description="EF-hand" evidence="20">
    <location>
        <begin position="173"/>
        <end position="208"/>
    </location>
</feature>
<dbReference type="InterPro" id="IPR000909">
    <property type="entry name" value="PLipase_C_PInositol-sp_X_dom"/>
</dbReference>
<dbReference type="KEGG" id="foc:113206987"/>
<dbReference type="GO" id="GO:0009653">
    <property type="term" value="P:anatomical structure morphogenesis"/>
    <property type="evidence" value="ECO:0007669"/>
    <property type="project" value="UniProtKB-ARBA"/>
</dbReference>
<dbReference type="InterPro" id="IPR001849">
    <property type="entry name" value="PH_domain"/>
</dbReference>
<dbReference type="Gene3D" id="2.60.40.150">
    <property type="entry name" value="C2 domain"/>
    <property type="match status" value="1"/>
</dbReference>
<dbReference type="Gene3D" id="3.30.505.10">
    <property type="entry name" value="SH2 domain"/>
    <property type="match status" value="2"/>
</dbReference>
<evidence type="ECO:0000256" key="3">
    <source>
        <dbReference type="ARBA" id="ARBA00022737"/>
    </source>
</evidence>
<dbReference type="EC" id="3.1.4.11" evidence="11"/>
<dbReference type="SUPFAM" id="SSF50044">
    <property type="entry name" value="SH3-domain"/>
    <property type="match status" value="1"/>
</dbReference>
<dbReference type="GO" id="GO:0004435">
    <property type="term" value="F:phosphatidylinositol-4,5-bisphosphate phospholipase C activity"/>
    <property type="evidence" value="ECO:0007669"/>
    <property type="project" value="UniProtKB-UniRule"/>
</dbReference>
<evidence type="ECO:0000256" key="6">
    <source>
        <dbReference type="ARBA" id="ARBA00022963"/>
    </source>
</evidence>
<keyword evidence="3" id="KW-0677">Repeat</keyword>
<dbReference type="InterPro" id="IPR035023">
    <property type="entry name" value="PLC-gamma_C-SH2"/>
</dbReference>
<dbReference type="RefSeq" id="XP_026279093.1">
    <property type="nucleotide sequence ID" value="XM_026423308.2"/>
</dbReference>
<dbReference type="InterPro" id="IPR036028">
    <property type="entry name" value="SH3-like_dom_sf"/>
</dbReference>
<dbReference type="InterPro" id="IPR011993">
    <property type="entry name" value="PH-like_dom_sf"/>
</dbReference>
<keyword evidence="21" id="KW-1185">Reference proteome</keyword>
<dbReference type="Pfam" id="PF00168">
    <property type="entry name" value="C2"/>
    <property type="match status" value="1"/>
</dbReference>
<dbReference type="InterPro" id="IPR056586">
    <property type="entry name" value="EF-hand_PLCG1"/>
</dbReference>
<dbReference type="Pfam" id="PF23329">
    <property type="entry name" value="EF_HAND_1_PLCG"/>
    <property type="match status" value="1"/>
</dbReference>
<dbReference type="SMART" id="SM00326">
    <property type="entry name" value="SH3"/>
    <property type="match status" value="1"/>
</dbReference>
<dbReference type="PROSITE" id="PS50001">
    <property type="entry name" value="SH2"/>
    <property type="match status" value="2"/>
</dbReference>
<dbReference type="InterPro" id="IPR035892">
    <property type="entry name" value="C2_domain_sf"/>
</dbReference>
<dbReference type="InterPro" id="IPR036860">
    <property type="entry name" value="SH2_dom_sf"/>
</dbReference>
<comment type="cofactor">
    <cofactor evidence="1">
        <name>Ca(2+)</name>
        <dbReference type="ChEBI" id="CHEBI:29108"/>
    </cofactor>
</comment>
<dbReference type="FunFam" id="3.30.505.10:FF:000011">
    <property type="entry name" value="1-phosphatidylinositol 4,5-bisphosphate phosphodiesterase gamma"/>
    <property type="match status" value="1"/>
</dbReference>
<dbReference type="CDD" id="cd13362">
    <property type="entry name" value="PH_PLC_gamma"/>
    <property type="match status" value="1"/>
</dbReference>
<dbReference type="InterPro" id="IPR000980">
    <property type="entry name" value="SH2"/>
</dbReference>
<feature type="domain" description="C2" evidence="18">
    <location>
        <begin position="1062"/>
        <end position="1186"/>
    </location>
</feature>
<evidence type="ECO:0000256" key="12">
    <source>
        <dbReference type="PROSITE-ProRule" id="PRU00191"/>
    </source>
</evidence>
<evidence type="ECO:0000256" key="8">
    <source>
        <dbReference type="ARBA" id="ARBA00023098"/>
    </source>
</evidence>
<dbReference type="CDD" id="cd00275">
    <property type="entry name" value="C2_PLC_like"/>
    <property type="match status" value="1"/>
</dbReference>
<dbReference type="PROSITE" id="PS50008">
    <property type="entry name" value="PIPLC_Y_DOMAIN"/>
    <property type="match status" value="1"/>
</dbReference>
<evidence type="ECO:0000256" key="14">
    <source>
        <dbReference type="SAM" id="MobiDB-lite"/>
    </source>
</evidence>
<dbReference type="GO" id="GO:0032587">
    <property type="term" value="C:ruffle membrane"/>
    <property type="evidence" value="ECO:0007669"/>
    <property type="project" value="TreeGrafter"/>
</dbReference>
<keyword evidence="5" id="KW-0106">Calcium</keyword>
<dbReference type="GO" id="GO:0009395">
    <property type="term" value="P:phospholipid catabolic process"/>
    <property type="evidence" value="ECO:0007669"/>
    <property type="project" value="UniProtKB-UniRule"/>
</dbReference>
<evidence type="ECO:0000259" key="16">
    <source>
        <dbReference type="PROSITE" id="PS50002"/>
    </source>
</evidence>
<dbReference type="Pfam" id="PF23583">
    <property type="entry name" value="EF_HAND_2_PLCG"/>
    <property type="match status" value="1"/>
</dbReference>
<evidence type="ECO:0000256" key="11">
    <source>
        <dbReference type="PIRNR" id="PIRNR000952"/>
    </source>
</evidence>
<evidence type="ECO:0000259" key="15">
    <source>
        <dbReference type="PROSITE" id="PS50001"/>
    </source>
</evidence>
<dbReference type="Gene3D" id="1.10.238.10">
    <property type="entry name" value="EF-hand"/>
    <property type="match status" value="1"/>
</dbReference>
<dbReference type="CDD" id="cd09932">
    <property type="entry name" value="SH2_C-SH2_PLC_gamma_like"/>
    <property type="match status" value="1"/>
</dbReference>
<dbReference type="FunFam" id="2.30.30.40:FF:000119">
    <property type="entry name" value="1-phosphatidylinositol 4,5-bisphosphate phosphodiesterase gamma"/>
    <property type="match status" value="1"/>
</dbReference>
<dbReference type="SUPFAM" id="SSF50729">
    <property type="entry name" value="PH domain-like"/>
    <property type="match status" value="2"/>
</dbReference>
<evidence type="ECO:0000256" key="1">
    <source>
        <dbReference type="ARBA" id="ARBA00001913"/>
    </source>
</evidence>
<evidence type="ECO:0000256" key="7">
    <source>
        <dbReference type="ARBA" id="ARBA00022999"/>
    </source>
</evidence>
<sequence length="1230" mass="141712">MMSIPNGICTISEMEHKISQLERGCVVTVFFPRRKPETKTLQIRRETQQVLWSTARSAVSTVDLWEVKEIRGGKSSKDFEMWPEEAQHKSSNQCFLILYGSQFNLKTLSIAASSEADCRTWIQALEYLVADTLNSPYPLHVDTLLRKEIYKIPGEKVTLKDMKAFLRRVNCKIPTGRLRELFNEVDTRNSAQLGFDEFSSLFHKLMFDDKLFNEHFKKYTSLSGGKYCVTLQDFQRFLLEEQKERKAENPKWVSEVMRDFLRDSQREVMEPYYTTVEFMNFLFCKQNDLWDSSHNKVTQDMNRPLSHYWIASSHNTYLTGDQFSSPSSVEAYVRCLRMGCRCIELDCWDGPEGMPSIYHGHTFTKRIKFLDVIKTIKEHAFVTSKYPVILSIEDNCSLPQQRNMAAAMQKVFGDLLLTEPVEKNETALPSPDRLKGRILIKHKKLPDGVEETSFVVPKDNSDGAEPDFRNTNCKGYLHVEDPSDKEWKKYFFMLTQNKLIRIDNSPSESMDNQEESRSEDWTDTEEESKEEQPSGFQRQKEGVPNDELHFSENWFHGKLARGRAEAEDLLHQHSHLGDGTFLVRESETFVGDYSLSFWRQGKVNHCRIRSKQEKGQRKYYLIEMNCFDNLYDLITYYHSHPLKSQEFHITLKNPVPQPMKHQGKEWFHPNVTRSQAEDMLRRVPVDGAFLVRPSGANTYALSFRVGRVIKTCRIQVEGRLYTIDSKEFESLVDLVSYYERNPLYHRVKLRKAVSTEVLRRNGTNIDDGANVYTTPGYMDPSCFTSSGVITVKALFDYQAHHDDELSFPKHAIITNVRRVEGGWWRGDYGGKRQHMFPSNYVEELHSSSDCEQSPRVSVDPVPGGPVDLTGATVEFKQDGHIDNPWYILRIQGPNMIVPFEMATTSLEDANRWHVAIREAAENASADEAKNKQMERISRIAKEMSNLAVYCRSVVFNTDKLNSERMIFNIHEMSSFPETQAEKIICQKGRSYFVKYHQHQLSRVYPKGSRVDSSNPDPIPLWNMGTQMVALNYQKPDKSMQLNQAKFRINGYCGYILRPEFTFTNDFDPSKRSRLSGVDPIVLNVRILAARHLTRPGRSSVSPFVEIELIGADFDSGVKLTTKPVADNGLNPTWNTDCEFEIANPNYALLRFEVRDEDMFGDPHFLGQATYQVQALRSGFRSIPLKNGYSEDLELATLLVHLTLTHMQQEPNSPALSLPNVDDQTVALLDT</sequence>
<dbReference type="SMART" id="SM00252">
    <property type="entry name" value="SH2"/>
    <property type="match status" value="2"/>
</dbReference>
<dbReference type="InterPro" id="IPR001711">
    <property type="entry name" value="PLipase_C_Pinositol-sp_Y"/>
</dbReference>
<keyword evidence="6 11" id="KW-0442">Lipid degradation</keyword>
<dbReference type="SUPFAM" id="SSF55550">
    <property type="entry name" value="SH2 domain"/>
    <property type="match status" value="1"/>
</dbReference>
<dbReference type="InterPro" id="IPR001452">
    <property type="entry name" value="SH3_domain"/>
</dbReference>
<dbReference type="FunFam" id="3.20.20.190:FF:000112">
    <property type="match status" value="1"/>
</dbReference>
<dbReference type="GO" id="GO:0046488">
    <property type="term" value="P:phosphatidylinositol metabolic process"/>
    <property type="evidence" value="ECO:0007669"/>
    <property type="project" value="TreeGrafter"/>
</dbReference>
<dbReference type="GO" id="GO:0051209">
    <property type="term" value="P:release of sequestered calcium ion into cytosol"/>
    <property type="evidence" value="ECO:0007669"/>
    <property type="project" value="TreeGrafter"/>
</dbReference>
<dbReference type="GO" id="GO:0010634">
    <property type="term" value="P:positive regulation of epithelial cell migration"/>
    <property type="evidence" value="ECO:0007669"/>
    <property type="project" value="TreeGrafter"/>
</dbReference>
<dbReference type="SMART" id="SM00149">
    <property type="entry name" value="PLCYc"/>
    <property type="match status" value="1"/>
</dbReference>
<dbReference type="SUPFAM" id="SSF49562">
    <property type="entry name" value="C2 domain (Calcium/lipid-binding domain, CaLB)"/>
    <property type="match status" value="1"/>
</dbReference>
<reference evidence="22" key="1">
    <citation type="submission" date="2025-08" db="UniProtKB">
        <authorList>
            <consortium name="RefSeq"/>
        </authorList>
    </citation>
    <scope>IDENTIFICATION</scope>
    <source>
        <tissue evidence="22">Whole organism</tissue>
    </source>
</reference>
<dbReference type="InterPro" id="IPR001192">
    <property type="entry name" value="PI-PLC_fam"/>
</dbReference>
<comment type="catalytic activity">
    <reaction evidence="10">
        <text>a 1,2-diacyl-sn-glycero-3-phospho-(1D-myo-inositol-4,5-bisphosphate) + H2O = 1D-myo-inositol 1,4,5-trisphosphate + a 1,2-diacyl-sn-glycerol + H(+)</text>
        <dbReference type="Rhea" id="RHEA:33179"/>
        <dbReference type="ChEBI" id="CHEBI:15377"/>
        <dbReference type="ChEBI" id="CHEBI:15378"/>
        <dbReference type="ChEBI" id="CHEBI:17815"/>
        <dbReference type="ChEBI" id="CHEBI:58456"/>
        <dbReference type="ChEBI" id="CHEBI:203600"/>
        <dbReference type="EC" id="3.1.4.11"/>
    </reaction>
    <physiologicalReaction direction="left-to-right" evidence="10">
        <dbReference type="Rhea" id="RHEA:33180"/>
    </physiologicalReaction>
</comment>
<evidence type="ECO:0000259" key="18">
    <source>
        <dbReference type="PROSITE" id="PS50004"/>
    </source>
</evidence>
<dbReference type="PROSITE" id="PS50004">
    <property type="entry name" value="C2"/>
    <property type="match status" value="1"/>
</dbReference>
<evidence type="ECO:0000259" key="17">
    <source>
        <dbReference type="PROSITE" id="PS50003"/>
    </source>
</evidence>
<dbReference type="GO" id="GO:0005509">
    <property type="term" value="F:calcium ion binding"/>
    <property type="evidence" value="ECO:0007669"/>
    <property type="project" value="InterPro"/>
</dbReference>
<dbReference type="InterPro" id="IPR011992">
    <property type="entry name" value="EF-hand-dom_pair"/>
</dbReference>
<protein>
    <recommendedName>
        <fullName evidence="11">1-phosphatidylinositol 4,5-bisphosphate phosphodiesterase gamma</fullName>
        <ecNumber evidence="11">3.1.4.11</ecNumber>
    </recommendedName>
</protein>
<gene>
    <name evidence="22" type="primary">LOC113206987</name>
</gene>
<dbReference type="CDD" id="cd08592">
    <property type="entry name" value="PI-PLCc_gamma"/>
    <property type="match status" value="1"/>
</dbReference>
<evidence type="ECO:0000313" key="21">
    <source>
        <dbReference type="Proteomes" id="UP000504606"/>
    </source>
</evidence>
<keyword evidence="4 11" id="KW-0378">Hydrolase</keyword>
<dbReference type="Pfam" id="PF00018">
    <property type="entry name" value="SH3_1"/>
    <property type="match status" value="1"/>
</dbReference>
<evidence type="ECO:0000259" key="19">
    <source>
        <dbReference type="PROSITE" id="PS50008"/>
    </source>
</evidence>
<dbReference type="InterPro" id="IPR017946">
    <property type="entry name" value="PLC-like_Pdiesterase_TIM-brl"/>
</dbReference>
<proteinExistence type="predicted"/>
<dbReference type="InterPro" id="IPR000008">
    <property type="entry name" value="C2_dom"/>
</dbReference>
<dbReference type="PIRSF" id="PIRSF000952">
    <property type="entry name" value="PLC-gamma"/>
    <property type="match status" value="1"/>
</dbReference>
<dbReference type="InterPro" id="IPR035024">
    <property type="entry name" value="PLC-gamma_N-SH2"/>
</dbReference>
<dbReference type="SUPFAM" id="SSF47473">
    <property type="entry name" value="EF-hand"/>
    <property type="match status" value="1"/>
</dbReference>
<dbReference type="SUPFAM" id="SSF51695">
    <property type="entry name" value="PLC-like phosphodiesterases"/>
    <property type="match status" value="2"/>
</dbReference>
<dbReference type="PROSITE" id="PS50003">
    <property type="entry name" value="PH_DOMAIN"/>
    <property type="match status" value="1"/>
</dbReference>